<feature type="transmembrane region" description="Helical" evidence="6">
    <location>
        <begin position="255"/>
        <end position="274"/>
    </location>
</feature>
<keyword evidence="5 6" id="KW-0472">Membrane</keyword>
<feature type="domain" description="Type II secretion system protein GspF" evidence="7">
    <location>
        <begin position="147"/>
        <end position="271"/>
    </location>
</feature>
<gene>
    <name evidence="8" type="ORF">FYJ91_04110</name>
</gene>
<proteinExistence type="predicted"/>
<organism evidence="8 9">
    <name type="scientific">Sphingomonas montanisoli</name>
    <dbReference type="NCBI Taxonomy" id="2606412"/>
    <lineage>
        <taxon>Bacteria</taxon>
        <taxon>Pseudomonadati</taxon>
        <taxon>Pseudomonadota</taxon>
        <taxon>Alphaproteobacteria</taxon>
        <taxon>Sphingomonadales</taxon>
        <taxon>Sphingomonadaceae</taxon>
        <taxon>Sphingomonas</taxon>
    </lineage>
</organism>
<evidence type="ECO:0000259" key="7">
    <source>
        <dbReference type="Pfam" id="PF00482"/>
    </source>
</evidence>
<sequence length="314" mass="33882">MVSMLLVAWAIARPASARAKARRLASIKSRHATASEAAVSDQVKKLLSSRAALAARQGSLFARLVPGPADLALRIDAAGKDWTPNQFYIVSGAVGVVPFLGLWIYGFPFLMALILGACAGLVIPRMVLTSLVKRRLNGFVSRFPDAIELLVRGLRAGLPISETIGAVGAEIEGPVGEEFRTVADRMKIGRTMEGALQDTADRIGTAEFQFFVITLAIQRETGGNLAETLSNLADVLRKRMQMKLKISAMSSESKASAYIIGALPFVVFGLISFISPNYMGGFFHDTRLMIAGGVGLIWMSIGAFIMREMINFEI</sequence>
<evidence type="ECO:0000256" key="6">
    <source>
        <dbReference type="SAM" id="Phobius"/>
    </source>
</evidence>
<evidence type="ECO:0000313" key="9">
    <source>
        <dbReference type="Proteomes" id="UP000322077"/>
    </source>
</evidence>
<feature type="transmembrane region" description="Helical" evidence="6">
    <location>
        <begin position="286"/>
        <end position="306"/>
    </location>
</feature>
<keyword evidence="4 6" id="KW-1133">Transmembrane helix</keyword>
<dbReference type="InterPro" id="IPR042094">
    <property type="entry name" value="T2SS_GspF_sf"/>
</dbReference>
<evidence type="ECO:0000256" key="3">
    <source>
        <dbReference type="ARBA" id="ARBA00022692"/>
    </source>
</evidence>
<reference evidence="8 9" key="1">
    <citation type="submission" date="2019-08" db="EMBL/GenBank/DDBJ databases">
        <authorList>
            <person name="Wang G."/>
            <person name="Xu Z."/>
        </authorList>
    </citation>
    <scope>NUCLEOTIDE SEQUENCE [LARGE SCALE GENOMIC DNA]</scope>
    <source>
        <strain evidence="8 9">ZX</strain>
    </source>
</reference>
<dbReference type="Pfam" id="PF00482">
    <property type="entry name" value="T2SSF"/>
    <property type="match status" value="1"/>
</dbReference>
<dbReference type="PANTHER" id="PTHR35007">
    <property type="entry name" value="INTEGRAL MEMBRANE PROTEIN-RELATED"/>
    <property type="match status" value="1"/>
</dbReference>
<evidence type="ECO:0000256" key="1">
    <source>
        <dbReference type="ARBA" id="ARBA00004651"/>
    </source>
</evidence>
<dbReference type="Proteomes" id="UP000322077">
    <property type="component" value="Unassembled WGS sequence"/>
</dbReference>
<name>A0A5D9CET1_9SPHN</name>
<evidence type="ECO:0000256" key="5">
    <source>
        <dbReference type="ARBA" id="ARBA00023136"/>
    </source>
</evidence>
<evidence type="ECO:0000256" key="2">
    <source>
        <dbReference type="ARBA" id="ARBA00022475"/>
    </source>
</evidence>
<protein>
    <submittedName>
        <fullName evidence="8">Type II secretion system F family protein</fullName>
    </submittedName>
</protein>
<comment type="subcellular location">
    <subcellularLocation>
        <location evidence="1">Cell membrane</location>
        <topology evidence="1">Multi-pass membrane protein</topology>
    </subcellularLocation>
</comment>
<dbReference type="GO" id="GO:0005886">
    <property type="term" value="C:plasma membrane"/>
    <property type="evidence" value="ECO:0007669"/>
    <property type="project" value="UniProtKB-SubCell"/>
</dbReference>
<keyword evidence="3 6" id="KW-0812">Transmembrane</keyword>
<feature type="transmembrane region" description="Helical" evidence="6">
    <location>
        <begin position="102"/>
        <end position="128"/>
    </location>
</feature>
<dbReference type="PANTHER" id="PTHR35007:SF1">
    <property type="entry name" value="PILUS ASSEMBLY PROTEIN"/>
    <property type="match status" value="1"/>
</dbReference>
<dbReference type="Gene3D" id="1.20.81.30">
    <property type="entry name" value="Type II secretion system (T2SS), domain F"/>
    <property type="match status" value="1"/>
</dbReference>
<keyword evidence="2" id="KW-1003">Cell membrane</keyword>
<evidence type="ECO:0000313" key="8">
    <source>
        <dbReference type="EMBL" id="TZG29673.1"/>
    </source>
</evidence>
<keyword evidence="9" id="KW-1185">Reference proteome</keyword>
<accession>A0A5D9CET1</accession>
<dbReference type="InterPro" id="IPR018076">
    <property type="entry name" value="T2SS_GspF_dom"/>
</dbReference>
<evidence type="ECO:0000256" key="4">
    <source>
        <dbReference type="ARBA" id="ARBA00022989"/>
    </source>
</evidence>
<dbReference type="AlphaFoldDB" id="A0A5D9CET1"/>
<comment type="caution">
    <text evidence="8">The sequence shown here is derived from an EMBL/GenBank/DDBJ whole genome shotgun (WGS) entry which is preliminary data.</text>
</comment>
<dbReference type="EMBL" id="VTOU01000001">
    <property type="protein sequence ID" value="TZG29673.1"/>
    <property type="molecule type" value="Genomic_DNA"/>
</dbReference>
<dbReference type="RefSeq" id="WP_149521327.1">
    <property type="nucleotide sequence ID" value="NZ_VTOU01000001.1"/>
</dbReference>